<proteinExistence type="predicted"/>
<dbReference type="Pfam" id="PF05901">
    <property type="entry name" value="Excalibur"/>
    <property type="match status" value="1"/>
</dbReference>
<evidence type="ECO:0000259" key="2">
    <source>
        <dbReference type="Pfam" id="PF05901"/>
    </source>
</evidence>
<organism evidence="3 4">
    <name type="scientific">Luteimonas notoginsengisoli</name>
    <dbReference type="NCBI Taxonomy" id="1578200"/>
    <lineage>
        <taxon>Bacteria</taxon>
        <taxon>Pseudomonadati</taxon>
        <taxon>Pseudomonadota</taxon>
        <taxon>Gammaproteobacteria</taxon>
        <taxon>Lysobacterales</taxon>
        <taxon>Lysobacteraceae</taxon>
        <taxon>Luteimonas</taxon>
    </lineage>
</organism>
<name>A0ABV7UXH6_9GAMM</name>
<keyword evidence="4" id="KW-1185">Reference proteome</keyword>
<feature type="compositionally biased region" description="Low complexity" evidence="1">
    <location>
        <begin position="59"/>
        <end position="68"/>
    </location>
</feature>
<protein>
    <submittedName>
        <fullName evidence="3">Excalibur calcium-binding domain-containing protein</fullName>
    </submittedName>
</protein>
<feature type="domain" description="Excalibur calcium-binding" evidence="2">
    <location>
        <begin position="77"/>
        <end position="111"/>
    </location>
</feature>
<evidence type="ECO:0000313" key="3">
    <source>
        <dbReference type="EMBL" id="MFC3660559.1"/>
    </source>
</evidence>
<accession>A0ABV7UXH6</accession>
<dbReference type="InterPro" id="IPR008613">
    <property type="entry name" value="Excalibur_Ca-bd_domain"/>
</dbReference>
<sequence>MKVKDLAVLVVLGAVALFGYDKYKSYAADEVQSQAVQASRPVRPASPPVEDRSWIKSDAAPAAPGSASAGAFKCDGRTHCSQMTSCAEATYFLRHCPGTQMDGNNDGEPCERQWCN</sequence>
<evidence type="ECO:0000256" key="1">
    <source>
        <dbReference type="SAM" id="MobiDB-lite"/>
    </source>
</evidence>
<gene>
    <name evidence="3" type="ORF">ACFOM9_10815</name>
</gene>
<dbReference type="EMBL" id="JBHRYF010000008">
    <property type="protein sequence ID" value="MFC3660559.1"/>
    <property type="molecule type" value="Genomic_DNA"/>
</dbReference>
<dbReference type="Proteomes" id="UP001595724">
    <property type="component" value="Unassembled WGS sequence"/>
</dbReference>
<reference evidence="4" key="1">
    <citation type="journal article" date="2019" name="Int. J. Syst. Evol. Microbiol.">
        <title>The Global Catalogue of Microorganisms (GCM) 10K type strain sequencing project: providing services to taxonomists for standard genome sequencing and annotation.</title>
        <authorList>
            <consortium name="The Broad Institute Genomics Platform"/>
            <consortium name="The Broad Institute Genome Sequencing Center for Infectious Disease"/>
            <person name="Wu L."/>
            <person name="Ma J."/>
        </authorList>
    </citation>
    <scope>NUCLEOTIDE SEQUENCE [LARGE SCALE GENOMIC DNA]</scope>
    <source>
        <strain evidence="4">KCTC 42211</strain>
    </source>
</reference>
<dbReference type="RefSeq" id="WP_386710215.1">
    <property type="nucleotide sequence ID" value="NZ_JBHRYF010000008.1"/>
</dbReference>
<evidence type="ECO:0000313" key="4">
    <source>
        <dbReference type="Proteomes" id="UP001595724"/>
    </source>
</evidence>
<comment type="caution">
    <text evidence="3">The sequence shown here is derived from an EMBL/GenBank/DDBJ whole genome shotgun (WGS) entry which is preliminary data.</text>
</comment>
<feature type="region of interest" description="Disordered" evidence="1">
    <location>
        <begin position="34"/>
        <end position="68"/>
    </location>
</feature>